<dbReference type="Proteomes" id="UP000717696">
    <property type="component" value="Unassembled WGS sequence"/>
</dbReference>
<reference evidence="1" key="1">
    <citation type="journal article" date="2021" name="Nat. Commun.">
        <title>Genetic determinants of endophytism in the Arabidopsis root mycobiome.</title>
        <authorList>
            <person name="Mesny F."/>
            <person name="Miyauchi S."/>
            <person name="Thiergart T."/>
            <person name="Pickel B."/>
            <person name="Atanasova L."/>
            <person name="Karlsson M."/>
            <person name="Huettel B."/>
            <person name="Barry K.W."/>
            <person name="Haridas S."/>
            <person name="Chen C."/>
            <person name="Bauer D."/>
            <person name="Andreopoulos W."/>
            <person name="Pangilinan J."/>
            <person name="LaButti K."/>
            <person name="Riley R."/>
            <person name="Lipzen A."/>
            <person name="Clum A."/>
            <person name="Drula E."/>
            <person name="Henrissat B."/>
            <person name="Kohler A."/>
            <person name="Grigoriev I.V."/>
            <person name="Martin F.M."/>
            <person name="Hacquard S."/>
        </authorList>
    </citation>
    <scope>NUCLEOTIDE SEQUENCE</scope>
    <source>
        <strain evidence="1">MPI-CAGE-AT-0021</strain>
    </source>
</reference>
<evidence type="ECO:0000313" key="2">
    <source>
        <dbReference type="Proteomes" id="UP000717696"/>
    </source>
</evidence>
<comment type="caution">
    <text evidence="1">The sequence shown here is derived from an EMBL/GenBank/DDBJ whole genome shotgun (WGS) entry which is preliminary data.</text>
</comment>
<protein>
    <submittedName>
        <fullName evidence="1">Uncharacterized protein</fullName>
    </submittedName>
</protein>
<dbReference type="AlphaFoldDB" id="A0A9P9ERK3"/>
<name>A0A9P9ERK3_9HYPO</name>
<sequence length="162" mass="19077">MSPSRNKCGDEFGGTVDSRVEQSYVAFEPSGPRCHETFCRWQLRRSPGYANFDEPTLHALFEPRREPVRVPHNEISWMLHHLGRLRSEDRAHQRAVEAEQIWRPTTPNRLCRPPQSLESPKCPRKQKGLLTEQLNHISHFPKRPQRFKEIDELQRESIESIM</sequence>
<dbReference type="EMBL" id="JAGMUU010000011">
    <property type="protein sequence ID" value="KAH7142924.1"/>
    <property type="molecule type" value="Genomic_DNA"/>
</dbReference>
<proteinExistence type="predicted"/>
<accession>A0A9P9ERK3</accession>
<gene>
    <name evidence="1" type="ORF">B0J13DRAFT_526369</name>
</gene>
<organism evidence="1 2">
    <name type="scientific">Dactylonectria estremocensis</name>
    <dbReference type="NCBI Taxonomy" id="1079267"/>
    <lineage>
        <taxon>Eukaryota</taxon>
        <taxon>Fungi</taxon>
        <taxon>Dikarya</taxon>
        <taxon>Ascomycota</taxon>
        <taxon>Pezizomycotina</taxon>
        <taxon>Sordariomycetes</taxon>
        <taxon>Hypocreomycetidae</taxon>
        <taxon>Hypocreales</taxon>
        <taxon>Nectriaceae</taxon>
        <taxon>Dactylonectria</taxon>
    </lineage>
</organism>
<evidence type="ECO:0000313" key="1">
    <source>
        <dbReference type="EMBL" id="KAH7142924.1"/>
    </source>
</evidence>
<keyword evidence="2" id="KW-1185">Reference proteome</keyword>